<reference evidence="3 4" key="1">
    <citation type="submission" date="2018-09" db="EMBL/GenBank/DDBJ databases">
        <title>Novel species of Cryobacterium.</title>
        <authorList>
            <person name="Liu Q."/>
            <person name="Xin Y.-H."/>
        </authorList>
    </citation>
    <scope>NUCLEOTIDE SEQUENCE [LARGE SCALE GENOMIC DNA]</scope>
    <source>
        <strain evidence="3 4">Hh39</strain>
    </source>
</reference>
<dbReference type="AlphaFoldDB" id="A0A3A5MMX8"/>
<evidence type="ECO:0008006" key="5">
    <source>
        <dbReference type="Google" id="ProtNLM"/>
    </source>
</evidence>
<sequence>MRKIGTAALVIVALATLSACTPSSDDEATPTPVSTSGPIFPSVDPSTLNPPPTGVVDADTGELYAPQIVAVWDDESRAGVIAAVETAMTAYARPDLPFDQWWAAVQPLLDQKASQDYAYMDPARIVATQLTGKGVIVDDTSAYVATVEVPTNAGTYSLILSRVDGKAPWLVSRFTLPEGVN</sequence>
<feature type="signal peptide" evidence="2">
    <location>
        <begin position="1"/>
        <end position="24"/>
    </location>
</feature>
<keyword evidence="2" id="KW-0732">Signal</keyword>
<feature type="chain" id="PRO_5039518120" description="DUF3887 domain-containing protein" evidence="2">
    <location>
        <begin position="25"/>
        <end position="181"/>
    </location>
</feature>
<protein>
    <recommendedName>
        <fullName evidence="5">DUF3887 domain-containing protein</fullName>
    </recommendedName>
</protein>
<dbReference type="PROSITE" id="PS51257">
    <property type="entry name" value="PROKAR_LIPOPROTEIN"/>
    <property type="match status" value="1"/>
</dbReference>
<name>A0A3A5MMX8_9MICO</name>
<evidence type="ECO:0000313" key="3">
    <source>
        <dbReference type="EMBL" id="RJT90335.1"/>
    </source>
</evidence>
<organism evidence="3 4">
    <name type="scientific">Cryobacterium melibiosiphilum</name>
    <dbReference type="NCBI Taxonomy" id="995039"/>
    <lineage>
        <taxon>Bacteria</taxon>
        <taxon>Bacillati</taxon>
        <taxon>Actinomycetota</taxon>
        <taxon>Actinomycetes</taxon>
        <taxon>Micrococcales</taxon>
        <taxon>Microbacteriaceae</taxon>
        <taxon>Cryobacterium</taxon>
    </lineage>
</organism>
<evidence type="ECO:0000256" key="1">
    <source>
        <dbReference type="SAM" id="MobiDB-lite"/>
    </source>
</evidence>
<evidence type="ECO:0000256" key="2">
    <source>
        <dbReference type="SAM" id="SignalP"/>
    </source>
</evidence>
<dbReference type="EMBL" id="QZVS01000061">
    <property type="protein sequence ID" value="RJT90335.1"/>
    <property type="molecule type" value="Genomic_DNA"/>
</dbReference>
<dbReference type="RefSeq" id="WP_119972021.1">
    <property type="nucleotide sequence ID" value="NZ_JBHSQA010000020.1"/>
</dbReference>
<accession>A0A3A5MMX8</accession>
<dbReference type="OrthoDB" id="3260457at2"/>
<feature type="region of interest" description="Disordered" evidence="1">
    <location>
        <begin position="21"/>
        <end position="59"/>
    </location>
</feature>
<evidence type="ECO:0000313" key="4">
    <source>
        <dbReference type="Proteomes" id="UP000272015"/>
    </source>
</evidence>
<gene>
    <name evidence="3" type="ORF">D6T64_04090</name>
</gene>
<keyword evidence="4" id="KW-1185">Reference proteome</keyword>
<dbReference type="Proteomes" id="UP000272015">
    <property type="component" value="Unassembled WGS sequence"/>
</dbReference>
<comment type="caution">
    <text evidence="3">The sequence shown here is derived from an EMBL/GenBank/DDBJ whole genome shotgun (WGS) entry which is preliminary data.</text>
</comment>
<proteinExistence type="predicted"/>